<keyword evidence="9" id="KW-1185">Reference proteome</keyword>
<dbReference type="AlphaFoldDB" id="A0A250X4Y6"/>
<evidence type="ECO:0000313" key="9">
    <source>
        <dbReference type="Proteomes" id="UP000232323"/>
    </source>
</evidence>
<dbReference type="Gene3D" id="3.40.50.300">
    <property type="entry name" value="P-loop containing nucleotide triphosphate hydrolases"/>
    <property type="match status" value="1"/>
</dbReference>
<dbReference type="OrthoDB" id="411451at2759"/>
<organism evidence="8 9">
    <name type="scientific">Chlamydomonas eustigma</name>
    <dbReference type="NCBI Taxonomy" id="1157962"/>
    <lineage>
        <taxon>Eukaryota</taxon>
        <taxon>Viridiplantae</taxon>
        <taxon>Chlorophyta</taxon>
        <taxon>core chlorophytes</taxon>
        <taxon>Chlorophyceae</taxon>
        <taxon>CS clade</taxon>
        <taxon>Chlamydomonadales</taxon>
        <taxon>Chlamydomonadaceae</taxon>
        <taxon>Chlamydomonas</taxon>
    </lineage>
</organism>
<keyword evidence="2" id="KW-0325">Glycoprotein</keyword>
<sequence length="424" mass="48194">MVTFRFTPAFCLILATFNLHSLSLGSLQEHKLPLVSNAQPVDSRCCYAANVPESSVERPKNMAFLIGAQKSGTTFLFDELVSRHPRIKAQTLRKDRKLRINGAKEPHFFHKIPLKSFSSYLYSYSKVTDEETAMDATPDYMHIPSAACRIAASFPGAKIIAVLRDPVMRAFSQWNMMKIIQGSGRLKDFDVEVEREIKNLRNEGCSFEKFDINGHEGVERGGTVARVERSQKGKIALESVERPKTSWNDCFKCFFFSCGTYRGPANTSEGEDVSSSCRYDFSGEGLVRRGLYVHQLKWWLELFPEDQMMVINHEQLKNDPERVLDDVIAFLSQDVALKTSMKEISQDNTLVNVSESNVNAAFIHKEASGWSLPISEEHALEKYAETLRFLYSFYEDANKELYQLMAQWGTSSGWKGSFPQSYIL</sequence>
<accession>A0A250X4Y6</accession>
<dbReference type="Proteomes" id="UP000232323">
    <property type="component" value="Unassembled WGS sequence"/>
</dbReference>
<dbReference type="SUPFAM" id="SSF52540">
    <property type="entry name" value="P-loop containing nucleoside triphosphate hydrolases"/>
    <property type="match status" value="1"/>
</dbReference>
<dbReference type="Pfam" id="PF00685">
    <property type="entry name" value="Sulfotransfer_1"/>
    <property type="match status" value="1"/>
</dbReference>
<keyword evidence="6" id="KW-0732">Signal</keyword>
<dbReference type="InterPro" id="IPR027417">
    <property type="entry name" value="P-loop_NTPase"/>
</dbReference>
<proteinExistence type="inferred from homology"/>
<comment type="caution">
    <text evidence="8">The sequence shown here is derived from an EMBL/GenBank/DDBJ whole genome shotgun (WGS) entry which is preliminary data.</text>
</comment>
<feature type="binding site" evidence="4">
    <location>
        <position position="164"/>
    </location>
    <ligand>
        <name>3'-phosphoadenylyl sulfate</name>
        <dbReference type="ChEBI" id="CHEBI:58339"/>
    </ligand>
</feature>
<feature type="domain" description="Sulfotransferase" evidence="7">
    <location>
        <begin position="63"/>
        <end position="360"/>
    </location>
</feature>
<feature type="binding site" evidence="4">
    <location>
        <position position="172"/>
    </location>
    <ligand>
        <name>3'-phosphoadenylyl sulfate</name>
        <dbReference type="ChEBI" id="CHEBI:58339"/>
    </ligand>
</feature>
<evidence type="ECO:0000256" key="5">
    <source>
        <dbReference type="RuleBase" id="RU361155"/>
    </source>
</evidence>
<feature type="chain" id="PRO_5012309779" description="Sulfotransferase" evidence="6">
    <location>
        <begin position="26"/>
        <end position="424"/>
    </location>
</feature>
<dbReference type="PANTHER" id="PTHR10605">
    <property type="entry name" value="HEPARAN SULFATE SULFOTRANSFERASE"/>
    <property type="match status" value="1"/>
</dbReference>
<dbReference type="GO" id="GO:0008146">
    <property type="term" value="F:sulfotransferase activity"/>
    <property type="evidence" value="ECO:0007669"/>
    <property type="project" value="InterPro"/>
</dbReference>
<dbReference type="EC" id="2.8.2.-" evidence="5"/>
<evidence type="ECO:0000256" key="1">
    <source>
        <dbReference type="ARBA" id="ARBA00022679"/>
    </source>
</evidence>
<reference evidence="8 9" key="1">
    <citation type="submission" date="2017-08" db="EMBL/GenBank/DDBJ databases">
        <title>Acidophilic green algal genome provides insights into adaptation to an acidic environment.</title>
        <authorList>
            <person name="Hirooka S."/>
            <person name="Hirose Y."/>
            <person name="Kanesaki Y."/>
            <person name="Higuchi S."/>
            <person name="Fujiwara T."/>
            <person name="Onuma R."/>
            <person name="Era A."/>
            <person name="Ohbayashi R."/>
            <person name="Uzuka A."/>
            <person name="Nozaki H."/>
            <person name="Yoshikawa H."/>
            <person name="Miyagishima S.Y."/>
        </authorList>
    </citation>
    <scope>NUCLEOTIDE SEQUENCE [LARGE SCALE GENOMIC DNA]</scope>
    <source>
        <strain evidence="8 9">NIES-2499</strain>
    </source>
</reference>
<protein>
    <recommendedName>
        <fullName evidence="5">Sulfotransferase</fullName>
        <ecNumber evidence="5">2.8.2.-</ecNumber>
    </recommendedName>
</protein>
<evidence type="ECO:0000313" key="8">
    <source>
        <dbReference type="EMBL" id="GAX78131.1"/>
    </source>
</evidence>
<dbReference type="InterPro" id="IPR037359">
    <property type="entry name" value="NST/OST"/>
</dbReference>
<evidence type="ECO:0000259" key="7">
    <source>
        <dbReference type="Pfam" id="PF00685"/>
    </source>
</evidence>
<keyword evidence="1 5" id="KW-0808">Transferase</keyword>
<evidence type="ECO:0000256" key="2">
    <source>
        <dbReference type="ARBA" id="ARBA00023180"/>
    </source>
</evidence>
<feature type="active site" description="For sulfotransferase activity" evidence="3">
    <location>
        <position position="70"/>
    </location>
</feature>
<gene>
    <name evidence="8" type="ORF">CEUSTIGMA_g5573.t1</name>
</gene>
<evidence type="ECO:0000256" key="3">
    <source>
        <dbReference type="PIRSR" id="PIRSR637359-1"/>
    </source>
</evidence>
<dbReference type="EMBL" id="BEGY01000030">
    <property type="protein sequence ID" value="GAX78131.1"/>
    <property type="molecule type" value="Genomic_DNA"/>
</dbReference>
<evidence type="ECO:0000256" key="6">
    <source>
        <dbReference type="SAM" id="SignalP"/>
    </source>
</evidence>
<dbReference type="InterPro" id="IPR000863">
    <property type="entry name" value="Sulfotransferase_dom"/>
</dbReference>
<name>A0A250X4Y6_9CHLO</name>
<feature type="signal peptide" evidence="6">
    <location>
        <begin position="1"/>
        <end position="25"/>
    </location>
</feature>
<evidence type="ECO:0000256" key="4">
    <source>
        <dbReference type="PIRSR" id="PIRSR637359-2"/>
    </source>
</evidence>
<dbReference type="PANTHER" id="PTHR10605:SF56">
    <property type="entry name" value="BIFUNCTIONAL HEPARAN SULFATE N-DEACETYLASE_N-SULFOTRANSFERASE"/>
    <property type="match status" value="1"/>
</dbReference>
<comment type="similarity">
    <text evidence="5">Belongs to the sulfotransferase 1 family.</text>
</comment>